<accession>A0AAN7B4S4</accession>
<dbReference type="Proteomes" id="UP001301769">
    <property type="component" value="Unassembled WGS sequence"/>
</dbReference>
<evidence type="ECO:0008006" key="4">
    <source>
        <dbReference type="Google" id="ProtNLM"/>
    </source>
</evidence>
<dbReference type="EMBL" id="MU858256">
    <property type="protein sequence ID" value="KAK4208150.1"/>
    <property type="molecule type" value="Genomic_DNA"/>
</dbReference>
<proteinExistence type="predicted"/>
<keyword evidence="3" id="KW-1185">Reference proteome</keyword>
<feature type="region of interest" description="Disordered" evidence="1">
    <location>
        <begin position="381"/>
        <end position="406"/>
    </location>
</feature>
<dbReference type="AlphaFoldDB" id="A0AAN7B4S4"/>
<comment type="caution">
    <text evidence="2">The sequence shown here is derived from an EMBL/GenBank/DDBJ whole genome shotgun (WGS) entry which is preliminary data.</text>
</comment>
<feature type="compositionally biased region" description="Basic and acidic residues" evidence="1">
    <location>
        <begin position="394"/>
        <end position="406"/>
    </location>
</feature>
<protein>
    <recommendedName>
        <fullName evidence="4">Heterokaryon incompatibility domain-containing protein</fullName>
    </recommendedName>
</protein>
<name>A0AAN7B4S4_9PEZI</name>
<organism evidence="2 3">
    <name type="scientific">Rhypophila decipiens</name>
    <dbReference type="NCBI Taxonomy" id="261697"/>
    <lineage>
        <taxon>Eukaryota</taxon>
        <taxon>Fungi</taxon>
        <taxon>Dikarya</taxon>
        <taxon>Ascomycota</taxon>
        <taxon>Pezizomycotina</taxon>
        <taxon>Sordariomycetes</taxon>
        <taxon>Sordariomycetidae</taxon>
        <taxon>Sordariales</taxon>
        <taxon>Naviculisporaceae</taxon>
        <taxon>Rhypophila</taxon>
    </lineage>
</organism>
<evidence type="ECO:0000313" key="3">
    <source>
        <dbReference type="Proteomes" id="UP001301769"/>
    </source>
</evidence>
<evidence type="ECO:0000256" key="1">
    <source>
        <dbReference type="SAM" id="MobiDB-lite"/>
    </source>
</evidence>
<sequence length="469" mass="52006">MAVSHVWSHGQGGRPEIFGNALLSPTPDSYTGGFNLCLHRRFERVSRNLGCVSYWMDTPCIPHDHKLRLDEISHINDVFLGSKVTLVCDRDIMSLDLSNPTLQTMESILATVLVCDWNVRAWTFLEAMRATNIYLLGRDDTTVRLQDMLVAVWSAGDISLSNLFFTTPHLIPAPNYYRATTGWEGSKTLETLPVDKAAAVLNNRHASRAGDDIVIWSLLCQEAPSHTAQDFWPSLQTRKLPVEVSTAFLLSETSRLKSSSGVSIPGLSWAPECPNLAGQQKDHDMGDFLTVNEENCVKGIVTEKGLLAEWRISQFPVANVSTPGASSSAGTPSEPGTTRYLEQIAFQSLIPKGYKWGAIIQPAQDARYHLDLGQLPLPAAGKGQPRFGKMKKMKDKENTRSTAAKEEQEEEVLVAILGTRDLIVQGLHRPRMKLGANPGAPRWTWAAVHRWKTNEASLPVMRRERICIA</sequence>
<dbReference type="PANTHER" id="PTHR39596">
    <property type="match status" value="1"/>
</dbReference>
<reference evidence="2" key="2">
    <citation type="submission" date="2023-05" db="EMBL/GenBank/DDBJ databases">
        <authorList>
            <consortium name="Lawrence Berkeley National Laboratory"/>
            <person name="Steindorff A."/>
            <person name="Hensen N."/>
            <person name="Bonometti L."/>
            <person name="Westerberg I."/>
            <person name="Brannstrom I.O."/>
            <person name="Guillou S."/>
            <person name="Cros-Aarteil S."/>
            <person name="Calhoun S."/>
            <person name="Haridas S."/>
            <person name="Kuo A."/>
            <person name="Mondo S."/>
            <person name="Pangilinan J."/>
            <person name="Riley R."/>
            <person name="Labutti K."/>
            <person name="Andreopoulos B."/>
            <person name="Lipzen A."/>
            <person name="Chen C."/>
            <person name="Yanf M."/>
            <person name="Daum C."/>
            <person name="Ng V."/>
            <person name="Clum A."/>
            <person name="Ohm R."/>
            <person name="Martin F."/>
            <person name="Silar P."/>
            <person name="Natvig D."/>
            <person name="Lalanne C."/>
            <person name="Gautier V."/>
            <person name="Ament-Velasquez S.L."/>
            <person name="Kruys A."/>
            <person name="Hutchinson M.I."/>
            <person name="Powell A.J."/>
            <person name="Barry K."/>
            <person name="Miller A.N."/>
            <person name="Grigoriev I.V."/>
            <person name="Debuchy R."/>
            <person name="Gladieux P."/>
            <person name="Thoren M.H."/>
            <person name="Johannesson H."/>
        </authorList>
    </citation>
    <scope>NUCLEOTIDE SEQUENCE</scope>
    <source>
        <strain evidence="2">PSN293</strain>
    </source>
</reference>
<evidence type="ECO:0000313" key="2">
    <source>
        <dbReference type="EMBL" id="KAK4208150.1"/>
    </source>
</evidence>
<dbReference type="PANTHER" id="PTHR39596:SF4">
    <property type="entry name" value="HET DOMAIN PROTEIN (AFU_ORTHOLOGUE AFUA_3G03140)-RELATED"/>
    <property type="match status" value="1"/>
</dbReference>
<gene>
    <name evidence="2" type="ORF">QBC37DRAFT_432404</name>
</gene>
<reference evidence="2" key="1">
    <citation type="journal article" date="2023" name="Mol. Phylogenet. Evol.">
        <title>Genome-scale phylogeny and comparative genomics of the fungal order Sordariales.</title>
        <authorList>
            <person name="Hensen N."/>
            <person name="Bonometti L."/>
            <person name="Westerberg I."/>
            <person name="Brannstrom I.O."/>
            <person name="Guillou S."/>
            <person name="Cros-Aarteil S."/>
            <person name="Calhoun S."/>
            <person name="Haridas S."/>
            <person name="Kuo A."/>
            <person name="Mondo S."/>
            <person name="Pangilinan J."/>
            <person name="Riley R."/>
            <person name="LaButti K."/>
            <person name="Andreopoulos B."/>
            <person name="Lipzen A."/>
            <person name="Chen C."/>
            <person name="Yan M."/>
            <person name="Daum C."/>
            <person name="Ng V."/>
            <person name="Clum A."/>
            <person name="Steindorff A."/>
            <person name="Ohm R.A."/>
            <person name="Martin F."/>
            <person name="Silar P."/>
            <person name="Natvig D.O."/>
            <person name="Lalanne C."/>
            <person name="Gautier V."/>
            <person name="Ament-Velasquez S.L."/>
            <person name="Kruys A."/>
            <person name="Hutchinson M.I."/>
            <person name="Powell A.J."/>
            <person name="Barry K."/>
            <person name="Miller A.N."/>
            <person name="Grigoriev I.V."/>
            <person name="Debuchy R."/>
            <person name="Gladieux P."/>
            <person name="Hiltunen Thoren M."/>
            <person name="Johannesson H."/>
        </authorList>
    </citation>
    <scope>NUCLEOTIDE SEQUENCE</scope>
    <source>
        <strain evidence="2">PSN293</strain>
    </source>
</reference>